<evidence type="ECO:0000313" key="6">
    <source>
        <dbReference type="Proteomes" id="UP000799441"/>
    </source>
</evidence>
<dbReference type="PANTHER" id="PTHR23236">
    <property type="entry name" value="EUKARYOTIC TRANSLATION INITIATION FACTOR 4B/4H"/>
    <property type="match status" value="1"/>
</dbReference>
<dbReference type="InterPro" id="IPR035979">
    <property type="entry name" value="RBD_domain_sf"/>
</dbReference>
<sequence>MSQDQPKPSRKEKRAQRDAERFQKGKKRKHAETTDEPPAVPGDDNEENELDKDFIALPKIDEDNVTKPLSESKKRKAEDEASDANVAGNGAEGDAVAPSQSKRKRRKKQKKTSADGADGAAEPAKHRFLLFIGNLPYNTTDDTLRLHFKKLEPFTLRHRIDPQTKKSKGFAFLEFENYDRMQTCLKLYHHSIFDPENAGQGFEAAEEEAARAGKRAKGRRINVELTAGGGGGNEARKEKIKVKNVRLEEQRKRRMEQEKKEGERKERKQGKGSGGKDGGDQEQGEREGVVMGAMHPSRIARLG</sequence>
<dbReference type="GO" id="GO:0005730">
    <property type="term" value="C:nucleolus"/>
    <property type="evidence" value="ECO:0007669"/>
    <property type="project" value="TreeGrafter"/>
</dbReference>
<feature type="compositionally biased region" description="Basic and acidic residues" evidence="3">
    <location>
        <begin position="51"/>
        <end position="79"/>
    </location>
</feature>
<dbReference type="EMBL" id="MU003830">
    <property type="protein sequence ID" value="KAF2718084.1"/>
    <property type="molecule type" value="Genomic_DNA"/>
</dbReference>
<dbReference type="Proteomes" id="UP000799441">
    <property type="component" value="Unassembled WGS sequence"/>
</dbReference>
<evidence type="ECO:0000256" key="3">
    <source>
        <dbReference type="SAM" id="MobiDB-lite"/>
    </source>
</evidence>
<dbReference type="CDD" id="cd12400">
    <property type="entry name" value="RRM_Nop6"/>
    <property type="match status" value="1"/>
</dbReference>
<organism evidence="5 6">
    <name type="scientific">Polychaeton citri CBS 116435</name>
    <dbReference type="NCBI Taxonomy" id="1314669"/>
    <lineage>
        <taxon>Eukaryota</taxon>
        <taxon>Fungi</taxon>
        <taxon>Dikarya</taxon>
        <taxon>Ascomycota</taxon>
        <taxon>Pezizomycotina</taxon>
        <taxon>Dothideomycetes</taxon>
        <taxon>Dothideomycetidae</taxon>
        <taxon>Capnodiales</taxon>
        <taxon>Capnodiaceae</taxon>
        <taxon>Polychaeton</taxon>
    </lineage>
</organism>
<dbReference type="InterPro" id="IPR012677">
    <property type="entry name" value="Nucleotide-bd_a/b_plait_sf"/>
</dbReference>
<feature type="compositionally biased region" description="Basic and acidic residues" evidence="3">
    <location>
        <begin position="277"/>
        <end position="288"/>
    </location>
</feature>
<keyword evidence="1 2" id="KW-0694">RNA-binding</keyword>
<evidence type="ECO:0000313" key="5">
    <source>
        <dbReference type="EMBL" id="KAF2718084.1"/>
    </source>
</evidence>
<dbReference type="SUPFAM" id="SSF54928">
    <property type="entry name" value="RNA-binding domain, RBD"/>
    <property type="match status" value="1"/>
</dbReference>
<proteinExistence type="predicted"/>
<dbReference type="PANTHER" id="PTHR23236:SF51">
    <property type="entry name" value="NUCLEOLAR PROTEIN 6"/>
    <property type="match status" value="1"/>
</dbReference>
<dbReference type="Gene3D" id="3.30.70.330">
    <property type="match status" value="1"/>
</dbReference>
<protein>
    <recommendedName>
        <fullName evidence="4">RRM domain-containing protein</fullName>
    </recommendedName>
</protein>
<reference evidence="5" key="1">
    <citation type="journal article" date="2020" name="Stud. Mycol.">
        <title>101 Dothideomycetes genomes: a test case for predicting lifestyles and emergence of pathogens.</title>
        <authorList>
            <person name="Haridas S."/>
            <person name="Albert R."/>
            <person name="Binder M."/>
            <person name="Bloem J."/>
            <person name="Labutti K."/>
            <person name="Salamov A."/>
            <person name="Andreopoulos B."/>
            <person name="Baker S."/>
            <person name="Barry K."/>
            <person name="Bills G."/>
            <person name="Bluhm B."/>
            <person name="Cannon C."/>
            <person name="Castanera R."/>
            <person name="Culley D."/>
            <person name="Daum C."/>
            <person name="Ezra D."/>
            <person name="Gonzalez J."/>
            <person name="Henrissat B."/>
            <person name="Kuo A."/>
            <person name="Liang C."/>
            <person name="Lipzen A."/>
            <person name="Lutzoni F."/>
            <person name="Magnuson J."/>
            <person name="Mondo S."/>
            <person name="Nolan M."/>
            <person name="Ohm R."/>
            <person name="Pangilinan J."/>
            <person name="Park H.-J."/>
            <person name="Ramirez L."/>
            <person name="Alfaro M."/>
            <person name="Sun H."/>
            <person name="Tritt A."/>
            <person name="Yoshinaga Y."/>
            <person name="Zwiers L.-H."/>
            <person name="Turgeon B."/>
            <person name="Goodwin S."/>
            <person name="Spatafora J."/>
            <person name="Crous P."/>
            <person name="Grigoriev I."/>
        </authorList>
    </citation>
    <scope>NUCLEOTIDE SEQUENCE</scope>
    <source>
        <strain evidence="5">CBS 116435</strain>
    </source>
</reference>
<dbReference type="AlphaFoldDB" id="A0A9P4Q4P6"/>
<dbReference type="SMART" id="SM00360">
    <property type="entry name" value="RRM"/>
    <property type="match status" value="1"/>
</dbReference>
<feature type="compositionally biased region" description="Basic residues" evidence="3">
    <location>
        <begin position="101"/>
        <end position="111"/>
    </location>
</feature>
<keyword evidence="6" id="KW-1185">Reference proteome</keyword>
<feature type="compositionally biased region" description="Basic and acidic residues" evidence="3">
    <location>
        <begin position="245"/>
        <end position="266"/>
    </location>
</feature>
<accession>A0A9P4Q4P6</accession>
<feature type="region of interest" description="Disordered" evidence="3">
    <location>
        <begin position="224"/>
        <end position="303"/>
    </location>
</feature>
<feature type="region of interest" description="Disordered" evidence="3">
    <location>
        <begin position="1"/>
        <end position="120"/>
    </location>
</feature>
<evidence type="ECO:0000256" key="1">
    <source>
        <dbReference type="ARBA" id="ARBA00022884"/>
    </source>
</evidence>
<feature type="domain" description="RRM" evidence="4">
    <location>
        <begin position="128"/>
        <end position="228"/>
    </location>
</feature>
<evidence type="ECO:0000256" key="2">
    <source>
        <dbReference type="PROSITE-ProRule" id="PRU00176"/>
    </source>
</evidence>
<gene>
    <name evidence="5" type="ORF">K431DRAFT_287929</name>
</gene>
<dbReference type="InterPro" id="IPR000504">
    <property type="entry name" value="RRM_dom"/>
</dbReference>
<evidence type="ECO:0000259" key="4">
    <source>
        <dbReference type="PROSITE" id="PS50102"/>
    </source>
</evidence>
<dbReference type="Pfam" id="PF00076">
    <property type="entry name" value="RRM_1"/>
    <property type="match status" value="1"/>
</dbReference>
<dbReference type="GO" id="GO:0042274">
    <property type="term" value="P:ribosomal small subunit biogenesis"/>
    <property type="evidence" value="ECO:0007669"/>
    <property type="project" value="TreeGrafter"/>
</dbReference>
<name>A0A9P4Q4P6_9PEZI</name>
<comment type="caution">
    <text evidence="5">The sequence shown here is derived from an EMBL/GenBank/DDBJ whole genome shotgun (WGS) entry which is preliminary data.</text>
</comment>
<dbReference type="PROSITE" id="PS50102">
    <property type="entry name" value="RRM"/>
    <property type="match status" value="1"/>
</dbReference>
<dbReference type="GO" id="GO:0019843">
    <property type="term" value="F:rRNA binding"/>
    <property type="evidence" value="ECO:0007669"/>
    <property type="project" value="TreeGrafter"/>
</dbReference>
<dbReference type="InterPro" id="IPR034228">
    <property type="entry name" value="Nop6_RRM"/>
</dbReference>
<dbReference type="OrthoDB" id="167718at2759"/>